<proteinExistence type="predicted"/>
<evidence type="ECO:0000313" key="3">
    <source>
        <dbReference type="Proteomes" id="UP001224775"/>
    </source>
</evidence>
<evidence type="ECO:0000256" key="1">
    <source>
        <dbReference type="SAM" id="MobiDB-lite"/>
    </source>
</evidence>
<dbReference type="Proteomes" id="UP001224775">
    <property type="component" value="Unassembled WGS sequence"/>
</dbReference>
<dbReference type="AlphaFoldDB" id="A0AAD8XX79"/>
<dbReference type="EMBL" id="JATAAI010000035">
    <property type="protein sequence ID" value="KAK1735127.1"/>
    <property type="molecule type" value="Genomic_DNA"/>
</dbReference>
<accession>A0AAD8XX79</accession>
<comment type="caution">
    <text evidence="2">The sequence shown here is derived from an EMBL/GenBank/DDBJ whole genome shotgun (WGS) entry which is preliminary data.</text>
</comment>
<gene>
    <name evidence="2" type="ORF">QTG54_014193</name>
</gene>
<sequence>MSNTSSSSSFSSPPQQPPQEKISSKSFYNEYHGHKLAHLRTLYPPLRSSCDALIWTAGDSSLDNKYWFTDRQPAEAAGPVYAQLLDPPSCVADVTFWLNHLENERHKEKKSGASNNNNHNDSTKYAAINTAVEATTLNQRSRSLLPQDKFIRDNISSQDILIVSICGNDVALAPTPCTIASIAGLLCCLPQSCLENGTTFGTVPMDDCCCGCGPSLASCTCACPPCLGYLRHLFGTRVQHYIEKLTANVKPKKILVAMIYYPDEANVPSWANGAVGALGYNSHPEKVQLLIRKMFEQATSRISIGGGSEVIPIPLFIPLDGTRSEDYVARVEPSAIGGRKMAEYLLDVIHQDGGAMSGGYDSTTTCIMGANVVAAPSTSFISGRER</sequence>
<organism evidence="2 3">
    <name type="scientific">Skeletonema marinoi</name>
    <dbReference type="NCBI Taxonomy" id="267567"/>
    <lineage>
        <taxon>Eukaryota</taxon>
        <taxon>Sar</taxon>
        <taxon>Stramenopiles</taxon>
        <taxon>Ochrophyta</taxon>
        <taxon>Bacillariophyta</taxon>
        <taxon>Coscinodiscophyceae</taxon>
        <taxon>Thalassiosirophycidae</taxon>
        <taxon>Thalassiosirales</taxon>
        <taxon>Skeletonemataceae</taxon>
        <taxon>Skeletonema</taxon>
        <taxon>Skeletonema marinoi-dohrnii complex</taxon>
    </lineage>
</organism>
<keyword evidence="3" id="KW-1185">Reference proteome</keyword>
<feature type="region of interest" description="Disordered" evidence="1">
    <location>
        <begin position="1"/>
        <end position="22"/>
    </location>
</feature>
<name>A0AAD8XX79_9STRA</name>
<evidence type="ECO:0000313" key="2">
    <source>
        <dbReference type="EMBL" id="KAK1735127.1"/>
    </source>
</evidence>
<protein>
    <submittedName>
        <fullName evidence="2">Uncharacterized protein</fullName>
    </submittedName>
</protein>
<reference evidence="2" key="1">
    <citation type="submission" date="2023-06" db="EMBL/GenBank/DDBJ databases">
        <title>Survivors Of The Sea: Transcriptome response of Skeletonema marinoi to long-term dormancy.</title>
        <authorList>
            <person name="Pinder M.I.M."/>
            <person name="Kourtchenko O."/>
            <person name="Robertson E.K."/>
            <person name="Larsson T."/>
            <person name="Maumus F."/>
            <person name="Osuna-Cruz C.M."/>
            <person name="Vancaester E."/>
            <person name="Stenow R."/>
            <person name="Vandepoele K."/>
            <person name="Ploug H."/>
            <person name="Bruchert V."/>
            <person name="Godhe A."/>
            <person name="Topel M."/>
        </authorList>
    </citation>
    <scope>NUCLEOTIDE SEQUENCE</scope>
    <source>
        <strain evidence="2">R05AC</strain>
    </source>
</reference>